<name>A0ABQ6M741_9STRA</name>
<keyword evidence="3 4" id="KW-0472">Membrane</keyword>
<evidence type="ECO:0000256" key="5">
    <source>
        <dbReference type="RuleBase" id="RU000488"/>
    </source>
</evidence>
<comment type="subcellular location">
    <subcellularLocation>
        <location evidence="1">Membrane</location>
        <topology evidence="1">Multi-pass membrane protein</topology>
    </subcellularLocation>
</comment>
<evidence type="ECO:0000313" key="6">
    <source>
        <dbReference type="EMBL" id="GMI20859.1"/>
    </source>
</evidence>
<feature type="non-terminal residue" evidence="6">
    <location>
        <position position="1"/>
    </location>
</feature>
<dbReference type="EMBL" id="BRYB01005134">
    <property type="protein sequence ID" value="GMI20859.1"/>
    <property type="molecule type" value="Genomic_DNA"/>
</dbReference>
<dbReference type="Pfam" id="PF00153">
    <property type="entry name" value="Mito_carr"/>
    <property type="match status" value="1"/>
</dbReference>
<accession>A0ABQ6M741</accession>
<reference evidence="6 7" key="1">
    <citation type="journal article" date="2023" name="Commun. Biol.">
        <title>Genome analysis of Parmales, the sister group of diatoms, reveals the evolutionary specialization of diatoms from phago-mixotrophs to photoautotrophs.</title>
        <authorList>
            <person name="Ban H."/>
            <person name="Sato S."/>
            <person name="Yoshikawa S."/>
            <person name="Yamada K."/>
            <person name="Nakamura Y."/>
            <person name="Ichinomiya M."/>
            <person name="Sato N."/>
            <person name="Blanc-Mathieu R."/>
            <person name="Endo H."/>
            <person name="Kuwata A."/>
            <person name="Ogata H."/>
        </authorList>
    </citation>
    <scope>NUCLEOTIDE SEQUENCE [LARGE SCALE GENOMIC DNA]</scope>
</reference>
<evidence type="ECO:0000256" key="4">
    <source>
        <dbReference type="PROSITE-ProRule" id="PRU00282"/>
    </source>
</evidence>
<organism evidence="6 7">
    <name type="scientific">Tetraparma gracilis</name>
    <dbReference type="NCBI Taxonomy" id="2962635"/>
    <lineage>
        <taxon>Eukaryota</taxon>
        <taxon>Sar</taxon>
        <taxon>Stramenopiles</taxon>
        <taxon>Ochrophyta</taxon>
        <taxon>Bolidophyceae</taxon>
        <taxon>Parmales</taxon>
        <taxon>Triparmaceae</taxon>
        <taxon>Tetraparma</taxon>
    </lineage>
</organism>
<keyword evidence="7" id="KW-1185">Reference proteome</keyword>
<keyword evidence="2 4" id="KW-0812">Transmembrane</keyword>
<comment type="caution">
    <text evidence="6">The sequence shown here is derived from an EMBL/GenBank/DDBJ whole genome shotgun (WGS) entry which is preliminary data.</text>
</comment>
<evidence type="ECO:0000256" key="2">
    <source>
        <dbReference type="ARBA" id="ARBA00022692"/>
    </source>
</evidence>
<dbReference type="Gene3D" id="1.50.40.10">
    <property type="entry name" value="Mitochondrial carrier domain"/>
    <property type="match status" value="1"/>
</dbReference>
<proteinExistence type="inferred from homology"/>
<dbReference type="InterPro" id="IPR018108">
    <property type="entry name" value="MCP_transmembrane"/>
</dbReference>
<evidence type="ECO:0000313" key="7">
    <source>
        <dbReference type="Proteomes" id="UP001165060"/>
    </source>
</evidence>
<feature type="repeat" description="Solcar" evidence="4">
    <location>
        <begin position="23"/>
        <end position="105"/>
    </location>
</feature>
<comment type="similarity">
    <text evidence="5">Belongs to the mitochondrial carrier (TC 2.A.29) family.</text>
</comment>
<sequence length="110" mass="11532">LLPNLSYAVPADVLKFVLYESLRGSLPPPLAGAVATALSQLASTPLDVARVRVILGQSPSFLPQLFSAAEGGGRGGLWRGWQPRVGKALVSGAVQFVVYEGVLERLAPHA</sequence>
<dbReference type="InterPro" id="IPR023395">
    <property type="entry name" value="MCP_dom_sf"/>
</dbReference>
<dbReference type="PROSITE" id="PS50920">
    <property type="entry name" value="SOLCAR"/>
    <property type="match status" value="1"/>
</dbReference>
<protein>
    <submittedName>
        <fullName evidence="6">Uncharacterized protein</fullName>
    </submittedName>
</protein>
<evidence type="ECO:0000256" key="1">
    <source>
        <dbReference type="ARBA" id="ARBA00004141"/>
    </source>
</evidence>
<keyword evidence="5" id="KW-0813">Transport</keyword>
<evidence type="ECO:0000256" key="3">
    <source>
        <dbReference type="ARBA" id="ARBA00023136"/>
    </source>
</evidence>
<dbReference type="Proteomes" id="UP001165060">
    <property type="component" value="Unassembled WGS sequence"/>
</dbReference>
<dbReference type="SUPFAM" id="SSF103506">
    <property type="entry name" value="Mitochondrial carrier"/>
    <property type="match status" value="1"/>
</dbReference>
<gene>
    <name evidence="6" type="ORF">TeGR_g4354</name>
</gene>